<evidence type="ECO:0000313" key="2">
    <source>
        <dbReference type="Proteomes" id="UP000829504"/>
    </source>
</evidence>
<gene>
    <name evidence="1" type="ORF">MON37_11800</name>
</gene>
<sequence>MMHQLPLHIIEEIKTLNKAGLSFNSIINYMRLKYPLELNSSQDIDLEIIIKQLAPAEKPAPSRSLSRGL</sequence>
<dbReference type="Proteomes" id="UP000829504">
    <property type="component" value="Chromosome"/>
</dbReference>
<name>A0ABY3YEK7_9NEIS</name>
<evidence type="ECO:0008006" key="3">
    <source>
        <dbReference type="Google" id="ProtNLM"/>
    </source>
</evidence>
<proteinExistence type="predicted"/>
<dbReference type="EMBL" id="CP094242">
    <property type="protein sequence ID" value="UNV87301.1"/>
    <property type="molecule type" value="Genomic_DNA"/>
</dbReference>
<accession>A0ABY3YEK7</accession>
<dbReference type="RefSeq" id="WP_039407050.1">
    <property type="nucleotide sequence ID" value="NZ_CP094242.1"/>
</dbReference>
<organism evidence="1 2">
    <name type="scientific">Morococcus cerebrosus</name>
    <dbReference type="NCBI Taxonomy" id="1056807"/>
    <lineage>
        <taxon>Bacteria</taxon>
        <taxon>Pseudomonadati</taxon>
        <taxon>Pseudomonadota</taxon>
        <taxon>Betaproteobacteria</taxon>
        <taxon>Neisseriales</taxon>
        <taxon>Neisseriaceae</taxon>
        <taxon>Morococcus</taxon>
    </lineage>
</organism>
<protein>
    <recommendedName>
        <fullName evidence="3">Transposase</fullName>
    </recommendedName>
</protein>
<reference evidence="1 2" key="1">
    <citation type="submission" date="2022-03" db="EMBL/GenBank/DDBJ databases">
        <title>Genome sequencing of Morococcus cerebrosus.</title>
        <authorList>
            <person name="Baek M.-G."/>
            <person name="Yi H."/>
        </authorList>
    </citation>
    <scope>NUCLEOTIDE SEQUENCE [LARGE SCALE GENOMIC DNA]</scope>
    <source>
        <strain evidence="1 2">CIP 81.93</strain>
    </source>
</reference>
<evidence type="ECO:0000313" key="1">
    <source>
        <dbReference type="EMBL" id="UNV87301.1"/>
    </source>
</evidence>
<keyword evidence="2" id="KW-1185">Reference proteome</keyword>